<evidence type="ECO:0008006" key="4">
    <source>
        <dbReference type="Google" id="ProtNLM"/>
    </source>
</evidence>
<feature type="signal peptide" evidence="1">
    <location>
        <begin position="1"/>
        <end position="22"/>
    </location>
</feature>
<dbReference type="EMBL" id="JAGTAR010000050">
    <property type="protein sequence ID" value="MBR8538134.1"/>
    <property type="molecule type" value="Genomic_DNA"/>
</dbReference>
<keyword evidence="3" id="KW-1185">Reference proteome</keyword>
<organism evidence="2 3">
    <name type="scientific">Carboxylicivirga sediminis</name>
    <dbReference type="NCBI Taxonomy" id="2006564"/>
    <lineage>
        <taxon>Bacteria</taxon>
        <taxon>Pseudomonadati</taxon>
        <taxon>Bacteroidota</taxon>
        <taxon>Bacteroidia</taxon>
        <taxon>Marinilabiliales</taxon>
        <taxon>Marinilabiliaceae</taxon>
        <taxon>Carboxylicivirga</taxon>
    </lineage>
</organism>
<reference evidence="2" key="2">
    <citation type="submission" date="2021-04" db="EMBL/GenBank/DDBJ databases">
        <authorList>
            <person name="Zhang T."/>
            <person name="Zhang Y."/>
            <person name="Lu D."/>
            <person name="Zuo D."/>
            <person name="Du Z."/>
        </authorList>
    </citation>
    <scope>NUCLEOTIDE SEQUENCE</scope>
    <source>
        <strain evidence="2">JR1</strain>
    </source>
</reference>
<feature type="chain" id="PRO_5037758334" description="VCBS repeat-containing protein" evidence="1">
    <location>
        <begin position="23"/>
        <end position="232"/>
    </location>
</feature>
<accession>A0A941F7Z4</accession>
<gene>
    <name evidence="2" type="ORF">KDU71_21365</name>
</gene>
<dbReference type="AlphaFoldDB" id="A0A941F7Z4"/>
<dbReference type="RefSeq" id="WP_212193158.1">
    <property type="nucleotide sequence ID" value="NZ_JAGTAR010000050.1"/>
</dbReference>
<proteinExistence type="predicted"/>
<keyword evidence="1" id="KW-0732">Signal</keyword>
<evidence type="ECO:0000313" key="2">
    <source>
        <dbReference type="EMBL" id="MBR8538134.1"/>
    </source>
</evidence>
<name>A0A941F7Z4_9BACT</name>
<sequence length="232" mass="27070">MKKKTILTLLISILSFTNLIIANDIKHLIPKDTQLIDYCKGDLNKDGYDDIVVVYEEKDKSKIEIDSSLNDTLNTNNRILLICVFNKSKGDYEKFRVINNLIPQRISRNMADPFAGIQIKKGILSLGAYYWYSSGSWYMTNKEYKFRFQNNEFYLIGIESESTHRGTMESESISVNFSTRKMLVTNYSSPEYDENDEEIIEKKETWYSFKLNELHKITSIDIGNIQVLDKYL</sequence>
<comment type="caution">
    <text evidence="2">The sequence shown here is derived from an EMBL/GenBank/DDBJ whole genome shotgun (WGS) entry which is preliminary data.</text>
</comment>
<reference evidence="2" key="1">
    <citation type="journal article" date="2018" name="Int. J. Syst. Evol. Microbiol.">
        <title>Carboxylicivirga sediminis sp. nov., isolated from coastal sediment.</title>
        <authorList>
            <person name="Wang F.Q."/>
            <person name="Ren L.H."/>
            <person name="Zou R.J."/>
            <person name="Sun Y.Z."/>
            <person name="Liu X.J."/>
            <person name="Jiang F."/>
            <person name="Liu L.J."/>
        </authorList>
    </citation>
    <scope>NUCLEOTIDE SEQUENCE</scope>
    <source>
        <strain evidence="2">JR1</strain>
    </source>
</reference>
<dbReference type="Proteomes" id="UP000679220">
    <property type="component" value="Unassembled WGS sequence"/>
</dbReference>
<evidence type="ECO:0000256" key="1">
    <source>
        <dbReference type="SAM" id="SignalP"/>
    </source>
</evidence>
<protein>
    <recommendedName>
        <fullName evidence="4">VCBS repeat-containing protein</fullName>
    </recommendedName>
</protein>
<evidence type="ECO:0000313" key="3">
    <source>
        <dbReference type="Proteomes" id="UP000679220"/>
    </source>
</evidence>